<dbReference type="Proteomes" id="UP000031883">
    <property type="component" value="Chromosome"/>
</dbReference>
<protein>
    <submittedName>
        <fullName evidence="2">Membrane protein</fullName>
    </submittedName>
</protein>
<feature type="transmembrane region" description="Helical" evidence="1">
    <location>
        <begin position="20"/>
        <end position="42"/>
    </location>
</feature>
<name>A0ABN4F9B7_9GAMM</name>
<sequence>MPEPLTTAGATAVLGGTALVGFWSGLDAEVVLGAFAGTVIFVTSAVEFPIKRRLILSLVSFIIGIITYRPVAAFIIDFLPHGYDRGADAAGALLSAVIAVRLLMAFYGRAGNPGAIFKRGGDDEQQ</sequence>
<feature type="transmembrane region" description="Helical" evidence="1">
    <location>
        <begin position="88"/>
        <end position="108"/>
    </location>
</feature>
<reference evidence="2 3" key="1">
    <citation type="journal article" date="2015" name="Genome Announc.">
        <title>Thirty-Two Complete Genome Assemblies of Nine Yersinia Species, Including Y. pestis, Y. pseudotuberculosis, and Y. enterocolitica.</title>
        <authorList>
            <person name="Johnson S.L."/>
            <person name="Daligault H.E."/>
            <person name="Davenport K.W."/>
            <person name="Jaissle J."/>
            <person name="Frey K.G."/>
            <person name="Ladner J.T."/>
            <person name="Broomall S.M."/>
            <person name="Bishop-Lilly K.A."/>
            <person name="Bruce D.C."/>
            <person name="Coyne S.R."/>
            <person name="Gibbons H.S."/>
            <person name="Lo C.C."/>
            <person name="Munk A.C."/>
            <person name="Rosenzweig C.N."/>
            <person name="Koroleva G.I."/>
            <person name="Palacios G.F."/>
            <person name="Redden C.L."/>
            <person name="Xu Y."/>
            <person name="Minogue T.D."/>
            <person name="Chain P.S."/>
        </authorList>
    </citation>
    <scope>NUCLEOTIDE SEQUENCE [LARGE SCALE GENOMIC DNA]</scope>
    <source>
        <strain evidence="2 3">Y231</strain>
    </source>
</reference>
<evidence type="ECO:0000313" key="3">
    <source>
        <dbReference type="Proteomes" id="UP000031883"/>
    </source>
</evidence>
<keyword evidence="1" id="KW-0812">Transmembrane</keyword>
<keyword evidence="1" id="KW-1133">Transmembrane helix</keyword>
<dbReference type="RefSeq" id="WP_052488188.1">
    <property type="nucleotide sequence ID" value="NZ_CP009997.1"/>
</dbReference>
<evidence type="ECO:0000313" key="2">
    <source>
        <dbReference type="EMBL" id="AJJ33956.1"/>
    </source>
</evidence>
<feature type="transmembrane region" description="Helical" evidence="1">
    <location>
        <begin position="54"/>
        <end position="76"/>
    </location>
</feature>
<keyword evidence="1" id="KW-0472">Membrane</keyword>
<dbReference type="Pfam" id="PF16931">
    <property type="entry name" value="Phage_holin_8"/>
    <property type="match status" value="1"/>
</dbReference>
<accession>A0ABN4F9B7</accession>
<evidence type="ECO:0000256" key="1">
    <source>
        <dbReference type="SAM" id="Phobius"/>
    </source>
</evidence>
<dbReference type="InterPro" id="IPR032637">
    <property type="entry name" value="Phage_holin-like"/>
</dbReference>
<dbReference type="EMBL" id="CP009997">
    <property type="protein sequence ID" value="AJJ33956.1"/>
    <property type="molecule type" value="Genomic_DNA"/>
</dbReference>
<organism evidence="2 3">
    <name type="scientific">Yersinia rochesterensis</name>
    <dbReference type="NCBI Taxonomy" id="1604335"/>
    <lineage>
        <taxon>Bacteria</taxon>
        <taxon>Pseudomonadati</taxon>
        <taxon>Pseudomonadota</taxon>
        <taxon>Gammaproteobacteria</taxon>
        <taxon>Enterobacterales</taxon>
        <taxon>Yersiniaceae</taxon>
        <taxon>Yersinia</taxon>
    </lineage>
</organism>
<gene>
    <name evidence="2" type="ORF">CH54_1392</name>
</gene>
<proteinExistence type="predicted"/>
<keyword evidence="3" id="KW-1185">Reference proteome</keyword>